<gene>
    <name evidence="2" type="ORF">SCHCODRAFT_108835</name>
</gene>
<dbReference type="AlphaFoldDB" id="D8Q4B6"/>
<proteinExistence type="predicted"/>
<dbReference type="InParanoid" id="D8Q4B6"/>
<feature type="compositionally biased region" description="Polar residues" evidence="1">
    <location>
        <begin position="14"/>
        <end position="28"/>
    </location>
</feature>
<accession>D8Q4B6</accession>
<dbReference type="RefSeq" id="XP_003031673.1">
    <property type="nucleotide sequence ID" value="XM_003031627.1"/>
</dbReference>
<sequence length="479" mass="54569">MPRASKKDPARNVGSGQTYATETQSHPSRATPVHRLPLEILCHVFQYTLPPVGPDWLFTENAHVDRHLVLRERRARGYQTKYRAPAVLLAVCKKWKAAAEGDAGLWQRILIDDFDSSRQVRWAELHVKHSGNRALTVHIDTTGLQEIKKQGLEHPSHTQFLQPIMANAHRWRELILYPDGLTRDHLASLFSTSAPGSTFLFFRSTFVPTTQRMYEQWVTSSGHVRRLTFGRESHTPAHVRNFIRGISQDLRDLSLQGYRTPAEVLAVLQGCAQLEILHVALLGVATGHEPTEDIRGLPVVVARNLHTLLVEVWFQLADPCVEVIQHLQAPRLRHLSVEDIRRSPSDVQAGFWSDVSHMLVASRARLKRLSFTGRVMHLANLIALDHFQDLEQLSAKETTVPGWFAEMMIIDEDRHHLPRLQDLSLGTCWGDPQRSLDRMVLSRRGTLRVLDIGTLAHPYDMTVLQEARADWLMLYIRNS</sequence>
<name>D8Q4B6_SCHCM</name>
<evidence type="ECO:0000313" key="2">
    <source>
        <dbReference type="EMBL" id="EFI96770.1"/>
    </source>
</evidence>
<dbReference type="HOGENOM" id="CLU_588143_0_0_1"/>
<dbReference type="GeneID" id="9589603"/>
<dbReference type="VEuPathDB" id="FungiDB:SCHCODRAFT_02542815"/>
<organism evidence="3">
    <name type="scientific">Schizophyllum commune (strain H4-8 / FGSC 9210)</name>
    <name type="common">Split gill fungus</name>
    <dbReference type="NCBI Taxonomy" id="578458"/>
    <lineage>
        <taxon>Eukaryota</taxon>
        <taxon>Fungi</taxon>
        <taxon>Dikarya</taxon>
        <taxon>Basidiomycota</taxon>
        <taxon>Agaricomycotina</taxon>
        <taxon>Agaricomycetes</taxon>
        <taxon>Agaricomycetidae</taxon>
        <taxon>Agaricales</taxon>
        <taxon>Schizophyllaceae</taxon>
        <taxon>Schizophyllum</taxon>
    </lineage>
</organism>
<dbReference type="OrthoDB" id="3042049at2759"/>
<dbReference type="Proteomes" id="UP000007431">
    <property type="component" value="Unassembled WGS sequence"/>
</dbReference>
<feature type="region of interest" description="Disordered" evidence="1">
    <location>
        <begin position="1"/>
        <end position="30"/>
    </location>
</feature>
<evidence type="ECO:0000313" key="3">
    <source>
        <dbReference type="Proteomes" id="UP000007431"/>
    </source>
</evidence>
<dbReference type="InterPro" id="IPR032675">
    <property type="entry name" value="LRR_dom_sf"/>
</dbReference>
<dbReference type="EMBL" id="GL377306">
    <property type="protein sequence ID" value="EFI96770.1"/>
    <property type="molecule type" value="Genomic_DNA"/>
</dbReference>
<dbReference type="Gene3D" id="3.80.10.10">
    <property type="entry name" value="Ribonuclease Inhibitor"/>
    <property type="match status" value="1"/>
</dbReference>
<dbReference type="KEGG" id="scm:SCHCO_02542815"/>
<keyword evidence="3" id="KW-1185">Reference proteome</keyword>
<evidence type="ECO:0000256" key="1">
    <source>
        <dbReference type="SAM" id="MobiDB-lite"/>
    </source>
</evidence>
<feature type="non-terminal residue" evidence="2">
    <location>
        <position position="479"/>
    </location>
</feature>
<reference evidence="2 3" key="1">
    <citation type="journal article" date="2010" name="Nat. Biotechnol.">
        <title>Genome sequence of the model mushroom Schizophyllum commune.</title>
        <authorList>
            <person name="Ohm R.A."/>
            <person name="de Jong J.F."/>
            <person name="Lugones L.G."/>
            <person name="Aerts A."/>
            <person name="Kothe E."/>
            <person name="Stajich J.E."/>
            <person name="de Vries R.P."/>
            <person name="Record E."/>
            <person name="Levasseur A."/>
            <person name="Baker S.E."/>
            <person name="Bartholomew K.A."/>
            <person name="Coutinho P.M."/>
            <person name="Erdmann S."/>
            <person name="Fowler T.J."/>
            <person name="Gathman A.C."/>
            <person name="Lombard V."/>
            <person name="Henrissat B."/>
            <person name="Knabe N."/>
            <person name="Kuees U."/>
            <person name="Lilly W.W."/>
            <person name="Lindquist E."/>
            <person name="Lucas S."/>
            <person name="Magnuson J.K."/>
            <person name="Piumi F."/>
            <person name="Raudaskoski M."/>
            <person name="Salamov A."/>
            <person name="Schmutz J."/>
            <person name="Schwarze F.W.M.R."/>
            <person name="vanKuyk P.A."/>
            <person name="Horton J.S."/>
            <person name="Grigoriev I.V."/>
            <person name="Woesten H.A.B."/>
        </authorList>
    </citation>
    <scope>NUCLEOTIDE SEQUENCE [LARGE SCALE GENOMIC DNA]</scope>
    <source>
        <strain evidence="3">H4-8 / FGSC 9210</strain>
    </source>
</reference>
<protein>
    <submittedName>
        <fullName evidence="2">Uncharacterized protein</fullName>
    </submittedName>
</protein>
<feature type="compositionally biased region" description="Basic and acidic residues" evidence="1">
    <location>
        <begin position="1"/>
        <end position="10"/>
    </location>
</feature>